<name>A0A4Q4SZ97_9PEZI</name>
<evidence type="ECO:0000256" key="3">
    <source>
        <dbReference type="ARBA" id="ARBA00022723"/>
    </source>
</evidence>
<feature type="transmembrane region" description="Helical" evidence="8">
    <location>
        <begin position="6"/>
        <end position="25"/>
    </location>
</feature>
<keyword evidence="3 6" id="KW-0479">Metal-binding</keyword>
<keyword evidence="8" id="KW-1133">Transmembrane helix</keyword>
<dbReference type="InterPro" id="IPR001128">
    <property type="entry name" value="Cyt_P450"/>
</dbReference>
<dbReference type="InterPro" id="IPR017972">
    <property type="entry name" value="Cyt_P450_CS"/>
</dbReference>
<dbReference type="CDD" id="cd11040">
    <property type="entry name" value="CYP7_CYP8-like"/>
    <property type="match status" value="1"/>
</dbReference>
<organism evidence="9 10">
    <name type="scientific">Monosporascus ibericus</name>
    <dbReference type="NCBI Taxonomy" id="155417"/>
    <lineage>
        <taxon>Eukaryota</taxon>
        <taxon>Fungi</taxon>
        <taxon>Dikarya</taxon>
        <taxon>Ascomycota</taxon>
        <taxon>Pezizomycotina</taxon>
        <taxon>Sordariomycetes</taxon>
        <taxon>Xylariomycetidae</taxon>
        <taxon>Xylariales</taxon>
        <taxon>Xylariales incertae sedis</taxon>
        <taxon>Monosporascus</taxon>
    </lineage>
</organism>
<evidence type="ECO:0000256" key="4">
    <source>
        <dbReference type="ARBA" id="ARBA00023004"/>
    </source>
</evidence>
<proteinExistence type="inferred from homology"/>
<dbReference type="PRINTS" id="PR00465">
    <property type="entry name" value="EP450IV"/>
</dbReference>
<evidence type="ECO:0000313" key="10">
    <source>
        <dbReference type="Proteomes" id="UP000293360"/>
    </source>
</evidence>
<comment type="similarity">
    <text evidence="2 7">Belongs to the cytochrome P450 family.</text>
</comment>
<dbReference type="GO" id="GO:0005506">
    <property type="term" value="F:iron ion binding"/>
    <property type="evidence" value="ECO:0007669"/>
    <property type="project" value="InterPro"/>
</dbReference>
<keyword evidence="6 7" id="KW-0349">Heme</keyword>
<evidence type="ECO:0000313" key="9">
    <source>
        <dbReference type="EMBL" id="RYO86605.1"/>
    </source>
</evidence>
<keyword evidence="10" id="KW-1185">Reference proteome</keyword>
<evidence type="ECO:0000256" key="8">
    <source>
        <dbReference type="SAM" id="Phobius"/>
    </source>
</evidence>
<keyword evidence="8" id="KW-0472">Membrane</keyword>
<dbReference type="InterPro" id="IPR002403">
    <property type="entry name" value="Cyt_P450_E_grp-IV"/>
</dbReference>
<accession>A0A4Q4SZ97</accession>
<comment type="cofactor">
    <cofactor evidence="1 6">
        <name>heme</name>
        <dbReference type="ChEBI" id="CHEBI:30413"/>
    </cofactor>
</comment>
<evidence type="ECO:0000256" key="7">
    <source>
        <dbReference type="RuleBase" id="RU000461"/>
    </source>
</evidence>
<sequence>MSSPTSDPIFLFIFIGVVTLTYLAARKGFGHDPREPPLAPQSIPIVGHIVGLSWSKFNYYVDLSKQTDSPIFTMSLPGQKMYVVTKPELIQTVQKQHKTLAFPPIEAKFASKVCGASLEAQAILAKNVNGDEGDFGLSMESYAAMRAALKPGSQLDDMNRIMIQEIAKSLDLLQPAKGESRQVGMYAWLRDAITTATTRSVYGRMNPYDDKAIADAFCFLPSITARKAIAARTKVAKAFEAYYKAGGVQKASAVAQKRYKVEIDNNVPLEDIARYEVGGSIAILVNTAPAAFWTLLLLQSHPGLLDDIRNEIDGCTETTTENGSTIKTIDVTTLKESCPLLLSSYQEVLRYRSMGTSVREVMEDTYLDRWLLKKGAMLQMPSRIIHQDANLWGSNVTEFNPRRFLPGEKKNRPRDVCFRAFGGGKTLCPGRHFATNEILAVVAVFIARLDMKPAKGDWKLPTTANTNVAAIVMEPDDDIHVEIKARQGFEDVRWAINLHKSEKIFAMVTEDSGETE</sequence>
<dbReference type="SUPFAM" id="SSF48264">
    <property type="entry name" value="Cytochrome P450"/>
    <property type="match status" value="1"/>
</dbReference>
<dbReference type="Pfam" id="PF00067">
    <property type="entry name" value="p450"/>
    <property type="match status" value="2"/>
</dbReference>
<dbReference type="EMBL" id="QJNU01000775">
    <property type="protein sequence ID" value="RYO86605.1"/>
    <property type="molecule type" value="Genomic_DNA"/>
</dbReference>
<dbReference type="GO" id="GO:0004497">
    <property type="term" value="F:monooxygenase activity"/>
    <property type="evidence" value="ECO:0007669"/>
    <property type="project" value="UniProtKB-KW"/>
</dbReference>
<dbReference type="OrthoDB" id="1470350at2759"/>
<evidence type="ECO:0000256" key="1">
    <source>
        <dbReference type="ARBA" id="ARBA00001971"/>
    </source>
</evidence>
<reference evidence="9 10" key="1">
    <citation type="submission" date="2018-06" db="EMBL/GenBank/DDBJ databases">
        <title>Complete Genomes of Monosporascus.</title>
        <authorList>
            <person name="Robinson A.J."/>
            <person name="Natvig D.O."/>
        </authorList>
    </citation>
    <scope>NUCLEOTIDE SEQUENCE [LARGE SCALE GENOMIC DNA]</scope>
    <source>
        <strain evidence="9 10">CBS 110550</strain>
    </source>
</reference>
<gene>
    <name evidence="9" type="ORF">DL764_008995</name>
</gene>
<keyword evidence="7" id="KW-0560">Oxidoreductase</keyword>
<dbReference type="InterPro" id="IPR036396">
    <property type="entry name" value="Cyt_P450_sf"/>
</dbReference>
<keyword evidence="8" id="KW-0812">Transmembrane</keyword>
<evidence type="ECO:0000256" key="2">
    <source>
        <dbReference type="ARBA" id="ARBA00010617"/>
    </source>
</evidence>
<dbReference type="PANTHER" id="PTHR47582">
    <property type="entry name" value="P450, PUTATIVE (EUROFUNG)-RELATED"/>
    <property type="match status" value="1"/>
</dbReference>
<evidence type="ECO:0000256" key="6">
    <source>
        <dbReference type="PIRSR" id="PIRSR602403-1"/>
    </source>
</evidence>
<protein>
    <recommendedName>
        <fullName evidence="11">Cytochrome P450</fullName>
    </recommendedName>
</protein>
<dbReference type="GO" id="GO:0016705">
    <property type="term" value="F:oxidoreductase activity, acting on paired donors, with incorporation or reduction of molecular oxygen"/>
    <property type="evidence" value="ECO:0007669"/>
    <property type="project" value="InterPro"/>
</dbReference>
<dbReference type="Gene3D" id="1.10.630.10">
    <property type="entry name" value="Cytochrome P450"/>
    <property type="match status" value="1"/>
</dbReference>
<keyword evidence="4 6" id="KW-0408">Iron</keyword>
<dbReference type="STRING" id="155417.A0A4Q4SZ97"/>
<dbReference type="InterPro" id="IPR053007">
    <property type="entry name" value="CYP450_monoxygenase_sec-met"/>
</dbReference>
<comment type="caution">
    <text evidence="9">The sequence shown here is derived from an EMBL/GenBank/DDBJ whole genome shotgun (WGS) entry which is preliminary data.</text>
</comment>
<evidence type="ECO:0008006" key="11">
    <source>
        <dbReference type="Google" id="ProtNLM"/>
    </source>
</evidence>
<keyword evidence="5 7" id="KW-0503">Monooxygenase</keyword>
<dbReference type="PROSITE" id="PS00086">
    <property type="entry name" value="CYTOCHROME_P450"/>
    <property type="match status" value="1"/>
</dbReference>
<dbReference type="Proteomes" id="UP000293360">
    <property type="component" value="Unassembled WGS sequence"/>
</dbReference>
<evidence type="ECO:0000256" key="5">
    <source>
        <dbReference type="ARBA" id="ARBA00023033"/>
    </source>
</evidence>
<feature type="binding site" description="axial binding residue" evidence="6">
    <location>
        <position position="428"/>
    </location>
    <ligand>
        <name>heme</name>
        <dbReference type="ChEBI" id="CHEBI:30413"/>
    </ligand>
    <ligandPart>
        <name>Fe</name>
        <dbReference type="ChEBI" id="CHEBI:18248"/>
    </ligandPart>
</feature>
<dbReference type="AlphaFoldDB" id="A0A4Q4SZ97"/>
<dbReference type="PANTHER" id="PTHR47582:SF1">
    <property type="entry name" value="P450, PUTATIVE (EUROFUNG)-RELATED"/>
    <property type="match status" value="1"/>
</dbReference>
<dbReference type="GO" id="GO:0020037">
    <property type="term" value="F:heme binding"/>
    <property type="evidence" value="ECO:0007669"/>
    <property type="project" value="InterPro"/>
</dbReference>